<keyword evidence="2" id="KW-1185">Reference proteome</keyword>
<evidence type="ECO:0000313" key="2">
    <source>
        <dbReference type="Proteomes" id="UP000594014"/>
    </source>
</evidence>
<accession>A0ACD1AEW3</accession>
<protein>
    <submittedName>
        <fullName evidence="1">Lysine exporter LysO family protein</fullName>
    </submittedName>
</protein>
<evidence type="ECO:0000313" key="1">
    <source>
        <dbReference type="EMBL" id="QOX64753.1"/>
    </source>
</evidence>
<proteinExistence type="predicted"/>
<organism evidence="1 2">
    <name type="scientific">Anoxybacterium hadale</name>
    <dbReference type="NCBI Taxonomy" id="3408580"/>
    <lineage>
        <taxon>Bacteria</taxon>
        <taxon>Bacillati</taxon>
        <taxon>Bacillota</taxon>
        <taxon>Clostridia</taxon>
        <taxon>Peptostreptococcales</taxon>
        <taxon>Anaerovoracaceae</taxon>
        <taxon>Anoxybacterium</taxon>
    </lineage>
</organism>
<gene>
    <name evidence="1" type="ORF">FRZ06_16075</name>
</gene>
<name>A0ACD1AEW3_9FIRM</name>
<dbReference type="EMBL" id="CP042469">
    <property type="protein sequence ID" value="QOX64753.1"/>
    <property type="molecule type" value="Genomic_DNA"/>
</dbReference>
<reference evidence="1" key="1">
    <citation type="submission" date="2019-08" db="EMBL/GenBank/DDBJ databases">
        <title>Genome sequence of Clostridiales bacterium MT110.</title>
        <authorList>
            <person name="Cao J."/>
        </authorList>
    </citation>
    <scope>NUCLEOTIDE SEQUENCE</scope>
    <source>
        <strain evidence="1">MT110</strain>
    </source>
</reference>
<dbReference type="Proteomes" id="UP000594014">
    <property type="component" value="Chromosome"/>
</dbReference>
<sequence>MIWIPFLCLTIGLFFGLRNLSERIMKQIDRLINAALVILMVTIGLNIGINDSVMLNLPRIGFNCVIISLSAIGISVLFTLLTEKTLLPLDAFIQRLNSETTSEIGPALHESEPSETGSPLLWLIPLSILTGVVLGYYLFPSSLDFVLGYLLTGSLVVLYTSVGISLGANRKVFRYIKLLGFRVIYLSVAIFAGSVSAGFLSGLLLGLPLQITVMSATGMSYYSITGAYMTQVYGIEAGTYGFVVNVMREFFTVLLLPLLIKISKGSSIAGGAAGNMDTMLVPVTKLVGTEVGLVALITGTILTFAVPFLLPLLYHIM</sequence>